<evidence type="ECO:0000313" key="27">
    <source>
        <dbReference type="EMBL" id="KAG2454923.1"/>
    </source>
</evidence>
<comment type="cofactor">
    <cofactor evidence="19">
        <name>Cu(2+)</name>
        <dbReference type="ChEBI" id="CHEBI:29036"/>
    </cofactor>
    <text evidence="19">Binds 2 Cu(2+) ions per subunit.</text>
</comment>
<evidence type="ECO:0000256" key="6">
    <source>
        <dbReference type="ARBA" id="ARBA00010676"/>
    </source>
</evidence>
<evidence type="ECO:0000256" key="23">
    <source>
        <dbReference type="SAM" id="Phobius"/>
    </source>
</evidence>
<dbReference type="GO" id="GO:0005507">
    <property type="term" value="F:copper ion binding"/>
    <property type="evidence" value="ECO:0007669"/>
    <property type="project" value="InterPro"/>
</dbReference>
<dbReference type="GO" id="GO:0016020">
    <property type="term" value="C:membrane"/>
    <property type="evidence" value="ECO:0007669"/>
    <property type="project" value="InterPro"/>
</dbReference>
<feature type="binding site" evidence="19">
    <location>
        <position position="215"/>
    </location>
    <ligand>
        <name>Cu(2+)</name>
        <dbReference type="ChEBI" id="CHEBI:29036"/>
        <label>1</label>
        <note>catalytic</note>
    </ligand>
</feature>
<dbReference type="Pfam" id="PF01082">
    <property type="entry name" value="Cu2_monooxygen"/>
    <property type="match status" value="1"/>
</dbReference>
<dbReference type="Gene3D" id="2.60.120.230">
    <property type="match status" value="1"/>
</dbReference>
<dbReference type="InterPro" id="IPR008977">
    <property type="entry name" value="PHM/PNGase_F_dom_sf"/>
</dbReference>
<comment type="similarity">
    <text evidence="5">In the N-terminal section; belongs to the copper type II ascorbate-dependent monooxygenase family.</text>
</comment>
<protein>
    <recommendedName>
        <fullName evidence="29">Peptidylglycine monooxygenase</fullName>
    </recommendedName>
</protein>
<feature type="disulfide bond" evidence="20">
    <location>
        <begin position="82"/>
        <end position="105"/>
    </location>
</feature>
<evidence type="ECO:0000256" key="13">
    <source>
        <dbReference type="ARBA" id="ARBA00023033"/>
    </source>
</evidence>
<keyword evidence="9 24" id="KW-0732">Signal</keyword>
<comment type="subcellular location">
    <subcellularLocation>
        <location evidence="3">Secreted</location>
    </subcellularLocation>
</comment>
<keyword evidence="15" id="KW-0325">Glycoprotein</keyword>
<sequence>MASGRSFGLLVAVALALQAYAQLPVVISHSIDVNITVPPFKVEQDDAYLCVSALLPPHPHKLVGVIPHAKQEVVHHILLYGCAEPHMAPKDGKPVAWRCDMKPVCNGPSTTILYGWGRNAPDLRLPEGVGFSVGDRTGVKYIVAQVHYLKVRPPDDHSGVTLLLKPHAVPYAAGLMSFASWFTIPPGKKSHPIVNTCCYKGNEPLTMFAVRVHTHALGRRVYMTRERWNKTGTEELVSRDPQLPQSFVPTTRHTIWPGDRLTVTCLFDSSSKTAPVSAGGTHNDEMCNMYTMVYGKTPYLTMCDNEVQDIRDDSPGALPRHSSLVADPMPNWRPPAPAGTPGDDALAAQAVGDATSVTTGPDGTLWVLYRASGVWKADTFTAKEVITRKDPVPEAVVLNLHPDTGKILGRWGAGVFYLPHSITVDNYGNVWVVDVGRHQVLKFDPKGKQLLVVGKDRQPGAGKDHFCKPTQVSVLRDGSFIVADGYCNSRVVWFDKTGKYIAESGAIKAVVHGVLVDECEGLVYVASREGRKVVALDITDTKKRLQLKATYDMAAAGHGQVWALRFGPYGEQLALTWDEGKDARLVNVRFPAQFWTLPGTAKLSPHDFALGGAATELSGAGDRFFAVYVASVGVACDTQCGPLHKYVVVPDGIKLPAQWELETAVAVPSKAKDAHPGDAKELPHGAVAANHTANVVAKAISKGLPAPAKPPADEEEDEGGAMVADDYDEDVEDDTEDAADYEAAKKAEEEEVEAEEEAMADYEEFITGVRPNITHNTGEPVPLDKERFQVLVQDKKAAAKTMGTSGWGIGVVVVIVVMMTVMVVYYARGVVMSYIQSISASSSNPGSGAGIKGGPSAANSVAAGDGIRKTFGAWAAAAEGLLGRFGGRGGAAAAAGLASTPVAGGAKRSTAAEVEAARERERLLRSGP</sequence>
<keyword evidence="11" id="KW-0560">Oxidoreductase</keyword>
<keyword evidence="8 19" id="KW-0479">Metal-binding</keyword>
<keyword evidence="16" id="KW-0456">Lyase</keyword>
<dbReference type="InterPro" id="IPR011042">
    <property type="entry name" value="6-blade_b-propeller_TolB-like"/>
</dbReference>
<dbReference type="OrthoDB" id="10018185at2759"/>
<feature type="domain" description="Copper type II ascorbate-dependent monooxygenase C-terminal" evidence="26">
    <location>
        <begin position="175"/>
        <end position="308"/>
    </location>
</feature>
<feature type="repeat" description="NHL" evidence="21">
    <location>
        <begin position="405"/>
        <end position="446"/>
    </location>
</feature>
<keyword evidence="23" id="KW-0472">Membrane</keyword>
<feature type="binding site" evidence="19">
    <location>
        <position position="286"/>
    </location>
    <ligand>
        <name>Cu(2+)</name>
        <dbReference type="ChEBI" id="CHEBI:29036"/>
        <label>1</label>
        <note>catalytic</note>
    </ligand>
</feature>
<feature type="domain" description="Copper type II ascorbate-dependent monooxygenase N-terminal" evidence="25">
    <location>
        <begin position="35"/>
        <end position="150"/>
    </location>
</feature>
<dbReference type="InterPro" id="IPR014784">
    <property type="entry name" value="Cu2_ascorb_mOase-like_C"/>
</dbReference>
<comment type="caution">
    <text evidence="27">The sequence shown here is derived from an EMBL/GenBank/DDBJ whole genome shotgun (WGS) entry which is preliminary data.</text>
</comment>
<evidence type="ECO:0000256" key="8">
    <source>
        <dbReference type="ARBA" id="ARBA00022723"/>
    </source>
</evidence>
<feature type="binding site" evidence="19">
    <location>
        <position position="147"/>
    </location>
    <ligand>
        <name>Cu(2+)</name>
        <dbReference type="ChEBI" id="CHEBI:29036"/>
        <label>1</label>
        <note>catalytic</note>
    </ligand>
</feature>
<comment type="catalytic activity">
    <reaction evidence="18">
        <text>a [peptide]-C-terminal glycine + 2 L-ascorbate + O2 = a [peptide]-C-terminal (2S)-2-hydroxyglycine + 2 monodehydro-L-ascorbate radical + H2O</text>
        <dbReference type="Rhea" id="RHEA:21452"/>
        <dbReference type="Rhea" id="RHEA-COMP:13486"/>
        <dbReference type="Rhea" id="RHEA-COMP:15321"/>
        <dbReference type="ChEBI" id="CHEBI:15377"/>
        <dbReference type="ChEBI" id="CHEBI:15379"/>
        <dbReference type="ChEBI" id="CHEBI:38290"/>
        <dbReference type="ChEBI" id="CHEBI:59513"/>
        <dbReference type="ChEBI" id="CHEBI:137000"/>
        <dbReference type="ChEBI" id="CHEBI:142768"/>
        <dbReference type="EC" id="1.14.17.3"/>
    </reaction>
</comment>
<proteinExistence type="inferred from homology"/>
<feature type="binding site" evidence="19">
    <location>
        <position position="75"/>
    </location>
    <ligand>
        <name>Cu(2+)</name>
        <dbReference type="ChEBI" id="CHEBI:29036"/>
        <label>1</label>
        <note>catalytic</note>
    </ligand>
</feature>
<dbReference type="PRINTS" id="PR00790">
    <property type="entry name" value="PAMONOXGNASE"/>
</dbReference>
<keyword evidence="14 20" id="KW-1015">Disulfide bond</keyword>
<feature type="transmembrane region" description="Helical" evidence="23">
    <location>
        <begin position="806"/>
        <end position="827"/>
    </location>
</feature>
<feature type="region of interest" description="Disordered" evidence="22">
    <location>
        <begin position="899"/>
        <end position="928"/>
    </location>
</feature>
<dbReference type="InterPro" id="IPR000323">
    <property type="entry name" value="Cu2_ascorb_mOase_N"/>
</dbReference>
<evidence type="ECO:0000256" key="12">
    <source>
        <dbReference type="ARBA" id="ARBA00023008"/>
    </source>
</evidence>
<comment type="catalytic activity">
    <reaction evidence="1">
        <text>a [peptide]-C-terminal (2S)-2-hydroxyglycine = a [peptide]-C-terminal amide + glyoxylate</text>
        <dbReference type="Rhea" id="RHEA:20924"/>
        <dbReference type="Rhea" id="RHEA-COMP:13485"/>
        <dbReference type="Rhea" id="RHEA-COMP:15321"/>
        <dbReference type="ChEBI" id="CHEBI:36655"/>
        <dbReference type="ChEBI" id="CHEBI:137001"/>
        <dbReference type="ChEBI" id="CHEBI:142768"/>
        <dbReference type="EC" id="4.3.2.5"/>
    </reaction>
</comment>
<evidence type="ECO:0000256" key="16">
    <source>
        <dbReference type="ARBA" id="ARBA00023239"/>
    </source>
</evidence>
<dbReference type="PROSITE" id="PS51125">
    <property type="entry name" value="NHL"/>
    <property type="match status" value="2"/>
</dbReference>
<evidence type="ECO:0000256" key="5">
    <source>
        <dbReference type="ARBA" id="ARBA00010263"/>
    </source>
</evidence>
<gene>
    <name evidence="27" type="ORF">HYH02_000752</name>
</gene>
<feature type="disulfide bond" evidence="20">
    <location>
        <begin position="50"/>
        <end position="99"/>
    </location>
</feature>
<evidence type="ECO:0000256" key="17">
    <source>
        <dbReference type="ARBA" id="ARBA00023268"/>
    </source>
</evidence>
<evidence type="ECO:0000256" key="21">
    <source>
        <dbReference type="PROSITE-ProRule" id="PRU00504"/>
    </source>
</evidence>
<evidence type="ECO:0000256" key="4">
    <source>
        <dbReference type="ARBA" id="ARBA00006026"/>
    </source>
</evidence>
<feature type="binding site" evidence="19">
    <location>
        <position position="213"/>
    </location>
    <ligand>
        <name>Cu(2+)</name>
        <dbReference type="ChEBI" id="CHEBI:29036"/>
        <label>1</label>
        <note>catalytic</note>
    </ligand>
</feature>
<evidence type="ECO:0008006" key="29">
    <source>
        <dbReference type="Google" id="ProtNLM"/>
    </source>
</evidence>
<feature type="region of interest" description="Disordered" evidence="22">
    <location>
        <begin position="730"/>
        <end position="751"/>
    </location>
</feature>
<evidence type="ECO:0000256" key="3">
    <source>
        <dbReference type="ARBA" id="ARBA00004613"/>
    </source>
</evidence>
<comment type="similarity">
    <text evidence="6">Belongs to the copper type II ascorbate-dependent monooxygenase family.</text>
</comment>
<feature type="disulfide bond" evidence="20">
    <location>
        <begin position="265"/>
        <end position="287"/>
    </location>
</feature>
<dbReference type="InterPro" id="IPR036939">
    <property type="entry name" value="Cu2_ascorb_mOase_N_sf"/>
</dbReference>
<organism evidence="27 28">
    <name type="scientific">Chlamydomonas schloesseri</name>
    <dbReference type="NCBI Taxonomy" id="2026947"/>
    <lineage>
        <taxon>Eukaryota</taxon>
        <taxon>Viridiplantae</taxon>
        <taxon>Chlorophyta</taxon>
        <taxon>core chlorophytes</taxon>
        <taxon>Chlorophyceae</taxon>
        <taxon>CS clade</taxon>
        <taxon>Chlamydomonadales</taxon>
        <taxon>Chlamydomonadaceae</taxon>
        <taxon>Chlamydomonas</taxon>
    </lineage>
</organism>
<dbReference type="PANTHER" id="PTHR10680">
    <property type="entry name" value="PEPTIDYL-GLYCINE ALPHA-AMIDATING MONOOXYGENASE"/>
    <property type="match status" value="1"/>
</dbReference>
<dbReference type="AlphaFoldDB" id="A0A835WXE5"/>
<evidence type="ECO:0000259" key="25">
    <source>
        <dbReference type="Pfam" id="PF01082"/>
    </source>
</evidence>
<comment type="cofactor">
    <cofactor evidence="2">
        <name>Zn(2+)</name>
        <dbReference type="ChEBI" id="CHEBI:29105"/>
    </cofactor>
</comment>
<dbReference type="GO" id="GO:0004504">
    <property type="term" value="F:peptidylglycine monooxygenase activity"/>
    <property type="evidence" value="ECO:0007669"/>
    <property type="project" value="UniProtKB-EC"/>
</dbReference>
<dbReference type="Proteomes" id="UP000613740">
    <property type="component" value="Unassembled WGS sequence"/>
</dbReference>
<evidence type="ECO:0000256" key="1">
    <source>
        <dbReference type="ARBA" id="ARBA00000686"/>
    </source>
</evidence>
<feature type="repeat" description="NHL" evidence="21">
    <location>
        <begin position="457"/>
        <end position="497"/>
    </location>
</feature>
<keyword evidence="12 19" id="KW-0186">Copper</keyword>
<accession>A0A835WXE5</accession>
<name>A0A835WXE5_9CHLO</name>
<feature type="compositionally biased region" description="Basic and acidic residues" evidence="22">
    <location>
        <begin position="915"/>
        <end position="928"/>
    </location>
</feature>
<comment type="similarity">
    <text evidence="4">In the C-terminal section; belongs to the peptidyl-alpha-hydroxyglycine alpha-amidating lyase family.</text>
</comment>
<evidence type="ECO:0000256" key="19">
    <source>
        <dbReference type="PIRSR" id="PIRSR600720-2"/>
    </source>
</evidence>
<evidence type="ECO:0000313" key="28">
    <source>
        <dbReference type="Proteomes" id="UP000613740"/>
    </source>
</evidence>
<keyword evidence="23" id="KW-1133">Transmembrane helix</keyword>
<evidence type="ECO:0000256" key="14">
    <source>
        <dbReference type="ARBA" id="ARBA00023157"/>
    </source>
</evidence>
<keyword evidence="10" id="KW-0677">Repeat</keyword>
<keyword evidence="13" id="KW-0503">Monooxygenase</keyword>
<dbReference type="SUPFAM" id="SSF101898">
    <property type="entry name" value="NHL repeat"/>
    <property type="match status" value="1"/>
</dbReference>
<evidence type="ECO:0000256" key="7">
    <source>
        <dbReference type="ARBA" id="ARBA00022525"/>
    </source>
</evidence>
<feature type="chain" id="PRO_5032515494" description="Peptidylglycine monooxygenase" evidence="24">
    <location>
        <begin position="22"/>
        <end position="928"/>
    </location>
</feature>
<keyword evidence="23" id="KW-0812">Transmembrane</keyword>
<dbReference type="SUPFAM" id="SSF49742">
    <property type="entry name" value="PHM/PNGase F"/>
    <property type="match status" value="2"/>
</dbReference>
<dbReference type="FunFam" id="2.60.120.310:FF:000005">
    <property type="entry name" value="Peptidylglycine alpha-hydroxylating monooxygenase"/>
    <property type="match status" value="1"/>
</dbReference>
<keyword evidence="7" id="KW-0964">Secreted</keyword>
<keyword evidence="17" id="KW-0511">Multifunctional enzyme</keyword>
<evidence type="ECO:0000256" key="15">
    <source>
        <dbReference type="ARBA" id="ARBA00023180"/>
    </source>
</evidence>
<feature type="signal peptide" evidence="24">
    <location>
        <begin position="1"/>
        <end position="21"/>
    </location>
</feature>
<dbReference type="GO" id="GO:0005576">
    <property type="term" value="C:extracellular region"/>
    <property type="evidence" value="ECO:0007669"/>
    <property type="project" value="UniProtKB-SubCell"/>
</dbReference>
<dbReference type="InterPro" id="IPR024548">
    <property type="entry name" value="Cu2_monoox_C"/>
</dbReference>
<dbReference type="PANTHER" id="PTHR10680:SF14">
    <property type="entry name" value="PEPTIDYL-GLYCINE ALPHA-AMIDATING MONOOXYGENASE"/>
    <property type="match status" value="1"/>
</dbReference>
<evidence type="ECO:0000256" key="20">
    <source>
        <dbReference type="PIRSR" id="PIRSR600720-3"/>
    </source>
</evidence>
<feature type="binding site" evidence="19">
    <location>
        <position position="76"/>
    </location>
    <ligand>
        <name>Cu(2+)</name>
        <dbReference type="ChEBI" id="CHEBI:29036"/>
        <label>1</label>
        <note>catalytic</note>
    </ligand>
</feature>
<dbReference type="InterPro" id="IPR001258">
    <property type="entry name" value="NHL_repeat"/>
</dbReference>
<dbReference type="Gene3D" id="2.120.10.30">
    <property type="entry name" value="TolB, C-terminal domain"/>
    <property type="match status" value="1"/>
</dbReference>
<keyword evidence="28" id="KW-1185">Reference proteome</keyword>
<dbReference type="GO" id="GO:0004598">
    <property type="term" value="F:peptidylamidoglycolate lyase activity"/>
    <property type="evidence" value="ECO:0007669"/>
    <property type="project" value="UniProtKB-EC"/>
</dbReference>
<dbReference type="InterPro" id="IPR000720">
    <property type="entry name" value="PHM/PAL"/>
</dbReference>
<evidence type="ECO:0000259" key="26">
    <source>
        <dbReference type="Pfam" id="PF03712"/>
    </source>
</evidence>
<reference evidence="27" key="1">
    <citation type="journal article" date="2020" name="bioRxiv">
        <title>Comparative genomics of Chlamydomonas.</title>
        <authorList>
            <person name="Craig R.J."/>
            <person name="Hasan A.R."/>
            <person name="Ness R.W."/>
            <person name="Keightley P.D."/>
        </authorList>
    </citation>
    <scope>NUCLEOTIDE SEQUENCE</scope>
    <source>
        <strain evidence="27">CCAP 11/173</strain>
    </source>
</reference>
<evidence type="ECO:0000256" key="2">
    <source>
        <dbReference type="ARBA" id="ARBA00001947"/>
    </source>
</evidence>
<dbReference type="EMBL" id="JAEHOD010000001">
    <property type="protein sequence ID" value="KAG2454923.1"/>
    <property type="molecule type" value="Genomic_DNA"/>
</dbReference>
<dbReference type="Pfam" id="PF01436">
    <property type="entry name" value="NHL"/>
    <property type="match status" value="2"/>
</dbReference>
<evidence type="ECO:0000256" key="11">
    <source>
        <dbReference type="ARBA" id="ARBA00023002"/>
    </source>
</evidence>
<dbReference type="GO" id="GO:0006518">
    <property type="term" value="P:peptide metabolic process"/>
    <property type="evidence" value="ECO:0007669"/>
    <property type="project" value="InterPro"/>
</dbReference>
<evidence type="ECO:0000256" key="9">
    <source>
        <dbReference type="ARBA" id="ARBA00022729"/>
    </source>
</evidence>
<feature type="region of interest" description="Disordered" evidence="22">
    <location>
        <begin position="312"/>
        <end position="345"/>
    </location>
</feature>
<evidence type="ECO:0000256" key="22">
    <source>
        <dbReference type="SAM" id="MobiDB-lite"/>
    </source>
</evidence>
<dbReference type="Gene3D" id="2.60.120.310">
    <property type="entry name" value="Copper type II, ascorbate-dependent monooxygenase, N-terminal domain"/>
    <property type="match status" value="1"/>
</dbReference>
<feature type="compositionally biased region" description="Acidic residues" evidence="22">
    <location>
        <begin position="730"/>
        <end position="740"/>
    </location>
</feature>
<evidence type="ECO:0000256" key="24">
    <source>
        <dbReference type="SAM" id="SignalP"/>
    </source>
</evidence>
<evidence type="ECO:0000256" key="18">
    <source>
        <dbReference type="ARBA" id="ARBA00048431"/>
    </source>
</evidence>
<dbReference type="Pfam" id="PF03712">
    <property type="entry name" value="Cu2_monoox_C"/>
    <property type="match status" value="1"/>
</dbReference>
<evidence type="ECO:0000256" key="10">
    <source>
        <dbReference type="ARBA" id="ARBA00022737"/>
    </source>
</evidence>